<evidence type="ECO:0000256" key="1">
    <source>
        <dbReference type="SAM" id="MobiDB-lite"/>
    </source>
</evidence>
<accession>A0A6G3WI27</accession>
<feature type="region of interest" description="Disordered" evidence="1">
    <location>
        <begin position="26"/>
        <end position="55"/>
    </location>
</feature>
<organism evidence="2">
    <name type="scientific">Streptomyces sp. SID7499</name>
    <dbReference type="NCBI Taxonomy" id="2706086"/>
    <lineage>
        <taxon>Bacteria</taxon>
        <taxon>Bacillati</taxon>
        <taxon>Actinomycetota</taxon>
        <taxon>Actinomycetes</taxon>
        <taxon>Kitasatosporales</taxon>
        <taxon>Streptomycetaceae</taxon>
        <taxon>Streptomyces</taxon>
    </lineage>
</organism>
<feature type="non-terminal residue" evidence="2">
    <location>
        <position position="55"/>
    </location>
</feature>
<reference evidence="2" key="1">
    <citation type="submission" date="2020-01" db="EMBL/GenBank/DDBJ databases">
        <title>Insect and environment-associated Actinomycetes.</title>
        <authorList>
            <person name="Currrie C."/>
            <person name="Chevrette M."/>
            <person name="Carlson C."/>
            <person name="Stubbendieck R."/>
            <person name="Wendt-Pienkowski E."/>
        </authorList>
    </citation>
    <scope>NUCLEOTIDE SEQUENCE</scope>
    <source>
        <strain evidence="2">SID7499</strain>
    </source>
</reference>
<proteinExistence type="predicted"/>
<sequence length="55" mass="5760">MSKLPGWLGRFGSELTELGARLDERRARAAAEDDDPLAVRGAPAVPDDGTGQVPA</sequence>
<gene>
    <name evidence="2" type="ORF">G3M58_01710</name>
</gene>
<protein>
    <submittedName>
        <fullName evidence="2">AI-2E family transporter</fullName>
    </submittedName>
</protein>
<comment type="caution">
    <text evidence="2">The sequence shown here is derived from an EMBL/GenBank/DDBJ whole genome shotgun (WGS) entry which is preliminary data.</text>
</comment>
<dbReference type="AlphaFoldDB" id="A0A6G3WI27"/>
<evidence type="ECO:0000313" key="2">
    <source>
        <dbReference type="EMBL" id="NEE05148.1"/>
    </source>
</evidence>
<dbReference type="EMBL" id="JAAGMN010000145">
    <property type="protein sequence ID" value="NEE05148.1"/>
    <property type="molecule type" value="Genomic_DNA"/>
</dbReference>
<name>A0A6G3WI27_9ACTN</name>